<feature type="chain" id="PRO_5044267405" evidence="1">
    <location>
        <begin position="27"/>
        <end position="201"/>
    </location>
</feature>
<gene>
    <name evidence="2" type="ORF">AAIA72_09430</name>
</gene>
<dbReference type="KEGG" id="tcd:AAIA72_09430"/>
<organism evidence="2">
    <name type="scientific">Thermohahella caldifontis</name>
    <dbReference type="NCBI Taxonomy" id="3142973"/>
    <lineage>
        <taxon>Bacteria</taxon>
        <taxon>Pseudomonadati</taxon>
        <taxon>Pseudomonadota</taxon>
        <taxon>Gammaproteobacteria</taxon>
        <taxon>Oceanospirillales</taxon>
        <taxon>Hahellaceae</taxon>
        <taxon>Thermohahella</taxon>
    </lineage>
</organism>
<proteinExistence type="predicted"/>
<name>A0AB39URP4_9GAMM</name>
<dbReference type="AlphaFoldDB" id="A0AB39URP4"/>
<evidence type="ECO:0000313" key="2">
    <source>
        <dbReference type="EMBL" id="XDT71033.1"/>
    </source>
</evidence>
<protein>
    <submittedName>
        <fullName evidence="2">Uncharacterized protein</fullName>
    </submittedName>
</protein>
<dbReference type="EMBL" id="CP154858">
    <property type="protein sequence ID" value="XDT71033.1"/>
    <property type="molecule type" value="Genomic_DNA"/>
</dbReference>
<keyword evidence="1" id="KW-0732">Signal</keyword>
<feature type="signal peptide" evidence="1">
    <location>
        <begin position="1"/>
        <end position="26"/>
    </location>
</feature>
<reference evidence="2" key="1">
    <citation type="submission" date="2024-05" db="EMBL/GenBank/DDBJ databases">
        <title>Genome sequencing of novel strain.</title>
        <authorList>
            <person name="Ganbat D."/>
            <person name="Ganbat S."/>
            <person name="Lee S.-J."/>
        </authorList>
    </citation>
    <scope>NUCLEOTIDE SEQUENCE</scope>
    <source>
        <strain evidence="2">SMD15-11</strain>
    </source>
</reference>
<sequence length="201" mass="21644">MKKRKSGYFRAASIACLFFLTPSAFAEPPSASGCRPEALIVTDGYLELCLPPGLAKGLRIVATDGPVLLWGRGKDLSFKTFSGESFGYPGAPMNKVAEALGTGNTDIISDGRLREDLNRVLESSGSTLPEPPVTLRGLSNVVYVRFEKEQSCLFVSTPEDAGHFGQLCARGLTEAMSWADWPKACLSNVFESDTRGEAVRS</sequence>
<accession>A0AB39URP4</accession>
<dbReference type="RefSeq" id="WP_369600072.1">
    <property type="nucleotide sequence ID" value="NZ_CP154858.1"/>
</dbReference>
<evidence type="ECO:0000256" key="1">
    <source>
        <dbReference type="SAM" id="SignalP"/>
    </source>
</evidence>